<evidence type="ECO:0000256" key="3">
    <source>
        <dbReference type="ARBA" id="ARBA00022801"/>
    </source>
</evidence>
<proteinExistence type="predicted"/>
<dbReference type="PANTHER" id="PTHR46233:SF3">
    <property type="entry name" value="HYDROXYACYLGLUTATHIONE HYDROLASE GLOC"/>
    <property type="match status" value="1"/>
</dbReference>
<dbReference type="InterPro" id="IPR051453">
    <property type="entry name" value="MBL_Glyoxalase_II"/>
</dbReference>
<evidence type="ECO:0000256" key="1">
    <source>
        <dbReference type="ARBA" id="ARBA00001947"/>
    </source>
</evidence>
<evidence type="ECO:0000256" key="2">
    <source>
        <dbReference type="ARBA" id="ARBA00022723"/>
    </source>
</evidence>
<dbReference type="SUPFAM" id="SSF56281">
    <property type="entry name" value="Metallo-hydrolase/oxidoreductase"/>
    <property type="match status" value="1"/>
</dbReference>
<feature type="domain" description="Metallo-beta-lactamase" evidence="5">
    <location>
        <begin position="12"/>
        <end position="189"/>
    </location>
</feature>
<keyword evidence="3" id="KW-0378">Hydrolase</keyword>
<keyword evidence="4" id="KW-0862">Zinc</keyword>
<dbReference type="InterPro" id="IPR001279">
    <property type="entry name" value="Metallo-B-lactamas"/>
</dbReference>
<dbReference type="RefSeq" id="WP_187302247.1">
    <property type="nucleotide sequence ID" value="NZ_CBCTQH010000140.1"/>
</dbReference>
<gene>
    <name evidence="6" type="ORF">H9L42_04785</name>
</gene>
<evidence type="ECO:0000313" key="7">
    <source>
        <dbReference type="Proteomes" id="UP000602647"/>
    </source>
</evidence>
<comment type="cofactor">
    <cofactor evidence="1">
        <name>Zn(2+)</name>
        <dbReference type="ChEBI" id="CHEBI:29105"/>
    </cofactor>
</comment>
<comment type="caution">
    <text evidence="6">The sequence shown here is derived from an EMBL/GenBank/DDBJ whole genome shotgun (WGS) entry which is preliminary data.</text>
</comment>
<sequence>MKIINMPSGPLAVNTYLAFDEDTKKGFIVDPGGYNPQLTQRIASEGLDIEYIILTHGHSDHIGGVKQHKEELPHAKLVADAAEVPMLADAAANMSTMMGGAVTLTPDITVNDGDTLQVGNMELKFLHTPGHSPGGMCIVTGNVVFSGDTLFCASIGRTDFPGCSFNDLAEAIRTKLYVLPDDTQVLPGHMGPTTIGYEKENNPFVRP</sequence>
<keyword evidence="7" id="KW-1185">Reference proteome</keyword>
<keyword evidence="2" id="KW-0479">Metal-binding</keyword>
<dbReference type="CDD" id="cd06262">
    <property type="entry name" value="metallo-hydrolase-like_MBL-fold"/>
    <property type="match status" value="1"/>
</dbReference>
<dbReference type="GO" id="GO:0046872">
    <property type="term" value="F:metal ion binding"/>
    <property type="evidence" value="ECO:0007669"/>
    <property type="project" value="UniProtKB-KW"/>
</dbReference>
<reference evidence="6" key="1">
    <citation type="submission" date="2020-08" db="EMBL/GenBank/DDBJ databases">
        <title>Genome public.</title>
        <authorList>
            <person name="Liu C."/>
            <person name="Sun Q."/>
        </authorList>
    </citation>
    <scope>NUCLEOTIDE SEQUENCE</scope>
    <source>
        <strain evidence="6">BX12</strain>
    </source>
</reference>
<dbReference type="EMBL" id="JACRYT010000003">
    <property type="protein sequence ID" value="MBC6679139.1"/>
    <property type="molecule type" value="Genomic_DNA"/>
</dbReference>
<dbReference type="SMART" id="SM00849">
    <property type="entry name" value="Lactamase_B"/>
    <property type="match status" value="1"/>
</dbReference>
<dbReference type="AlphaFoldDB" id="A0A923SRB8"/>
<dbReference type="Gene3D" id="3.60.15.10">
    <property type="entry name" value="Ribonuclease Z/Hydroxyacylglutathione hydrolase-like"/>
    <property type="match status" value="1"/>
</dbReference>
<evidence type="ECO:0000313" key="6">
    <source>
        <dbReference type="EMBL" id="MBC6679139.1"/>
    </source>
</evidence>
<organism evidence="6 7">
    <name type="scientific">Zhenpiania hominis</name>
    <dbReference type="NCBI Taxonomy" id="2763644"/>
    <lineage>
        <taxon>Bacteria</taxon>
        <taxon>Bacillati</taxon>
        <taxon>Bacillota</taxon>
        <taxon>Clostridia</taxon>
        <taxon>Peptostreptococcales</taxon>
        <taxon>Anaerovoracaceae</taxon>
        <taxon>Zhenpiania</taxon>
    </lineage>
</organism>
<dbReference type="PANTHER" id="PTHR46233">
    <property type="entry name" value="HYDROXYACYLGLUTATHIONE HYDROLASE GLOC"/>
    <property type="match status" value="1"/>
</dbReference>
<evidence type="ECO:0000256" key="4">
    <source>
        <dbReference type="ARBA" id="ARBA00022833"/>
    </source>
</evidence>
<protein>
    <submittedName>
        <fullName evidence="6">MBL fold metallo-hydrolase</fullName>
    </submittedName>
</protein>
<name>A0A923SRB8_9FIRM</name>
<dbReference type="Pfam" id="PF00753">
    <property type="entry name" value="Lactamase_B"/>
    <property type="match status" value="1"/>
</dbReference>
<evidence type="ECO:0000259" key="5">
    <source>
        <dbReference type="SMART" id="SM00849"/>
    </source>
</evidence>
<dbReference type="Proteomes" id="UP000602647">
    <property type="component" value="Unassembled WGS sequence"/>
</dbReference>
<dbReference type="InterPro" id="IPR036866">
    <property type="entry name" value="RibonucZ/Hydroxyglut_hydro"/>
</dbReference>
<accession>A0A923SRB8</accession>
<dbReference type="GO" id="GO:0016787">
    <property type="term" value="F:hydrolase activity"/>
    <property type="evidence" value="ECO:0007669"/>
    <property type="project" value="UniProtKB-KW"/>
</dbReference>